<dbReference type="InterPro" id="IPR011037">
    <property type="entry name" value="Pyrv_Knase-like_insert_dom_sf"/>
</dbReference>
<feature type="domain" description="MOSC" evidence="1">
    <location>
        <begin position="120"/>
        <end position="265"/>
    </location>
</feature>
<dbReference type="OrthoDB" id="581532at2"/>
<evidence type="ECO:0000313" key="3">
    <source>
        <dbReference type="Proteomes" id="UP000251889"/>
    </source>
</evidence>
<dbReference type="PANTHER" id="PTHR14237">
    <property type="entry name" value="MOLYBDOPTERIN COFACTOR SULFURASE MOSC"/>
    <property type="match status" value="1"/>
</dbReference>
<keyword evidence="3" id="KW-1185">Reference proteome</keyword>
<dbReference type="Pfam" id="PF03476">
    <property type="entry name" value="MOSC_N"/>
    <property type="match status" value="1"/>
</dbReference>
<gene>
    <name evidence="2" type="ORF">DQQ10_19125</name>
</gene>
<accession>A0A364XYE7</accession>
<dbReference type="SUPFAM" id="SSF50800">
    <property type="entry name" value="PK beta-barrel domain-like"/>
    <property type="match status" value="1"/>
</dbReference>
<dbReference type="Pfam" id="PF03473">
    <property type="entry name" value="MOSC"/>
    <property type="match status" value="1"/>
</dbReference>
<dbReference type="GO" id="GO:0003824">
    <property type="term" value="F:catalytic activity"/>
    <property type="evidence" value="ECO:0007669"/>
    <property type="project" value="InterPro"/>
</dbReference>
<name>A0A364XYE7_9BACT</name>
<dbReference type="AlphaFoldDB" id="A0A364XYE7"/>
<dbReference type="EMBL" id="QMFY01000011">
    <property type="protein sequence ID" value="RAV99341.1"/>
    <property type="molecule type" value="Genomic_DNA"/>
</dbReference>
<protein>
    <submittedName>
        <fullName evidence="2">MOSC domain-containing protein</fullName>
    </submittedName>
</protein>
<reference evidence="2 3" key="1">
    <citation type="submission" date="2018-06" db="EMBL/GenBank/DDBJ databases">
        <title>Chryseolinea flavus sp. nov., a member of the phylum Bacteroidetes isolated from soil.</title>
        <authorList>
            <person name="Li Y."/>
            <person name="Wang J."/>
        </authorList>
    </citation>
    <scope>NUCLEOTIDE SEQUENCE [LARGE SCALE GENOMIC DNA]</scope>
    <source>
        <strain evidence="2 3">SDU1-6</strain>
    </source>
</reference>
<evidence type="ECO:0000259" key="1">
    <source>
        <dbReference type="PROSITE" id="PS51340"/>
    </source>
</evidence>
<sequence>MGDLKLSEIWIYPVKSLGGIQLTASKVLEKGLPYDRRWMLVDENNVFMTQRVFPQMALFKLALNHTALTIRFGADTIDVPLVPKGNNTAEDVVIWDDHVMTCEVDTAISQWFSYHLQKKCKLMFFPEDYVRPVDPKYKVNDEQVSLADAYPFLIIGENALQQLNDKLASAIGMDRFRPNFVFSGGAPHEEDTWREFVIGTNRFVGVKPCARCAVPTINQETAEKGIEPTKTLAKYRARNNKIYFGQNLVARDQGEIKVGDSIQIVSYA</sequence>
<comment type="caution">
    <text evidence="2">The sequence shown here is derived from an EMBL/GenBank/DDBJ whole genome shotgun (WGS) entry which is preliminary data.</text>
</comment>
<dbReference type="RefSeq" id="WP_112748531.1">
    <property type="nucleotide sequence ID" value="NZ_QMFY01000011.1"/>
</dbReference>
<dbReference type="PROSITE" id="PS51340">
    <property type="entry name" value="MOSC"/>
    <property type="match status" value="1"/>
</dbReference>
<dbReference type="Proteomes" id="UP000251889">
    <property type="component" value="Unassembled WGS sequence"/>
</dbReference>
<dbReference type="InterPro" id="IPR005303">
    <property type="entry name" value="MOCOS_middle"/>
</dbReference>
<dbReference type="InterPro" id="IPR005302">
    <property type="entry name" value="MoCF_Sase_C"/>
</dbReference>
<evidence type="ECO:0000313" key="2">
    <source>
        <dbReference type="EMBL" id="RAV99341.1"/>
    </source>
</evidence>
<dbReference type="GO" id="GO:0030170">
    <property type="term" value="F:pyridoxal phosphate binding"/>
    <property type="evidence" value="ECO:0007669"/>
    <property type="project" value="InterPro"/>
</dbReference>
<organism evidence="2 3">
    <name type="scientific">Pseudochryseolinea flava</name>
    <dbReference type="NCBI Taxonomy" id="2059302"/>
    <lineage>
        <taxon>Bacteria</taxon>
        <taxon>Pseudomonadati</taxon>
        <taxon>Bacteroidota</taxon>
        <taxon>Cytophagia</taxon>
        <taxon>Cytophagales</taxon>
        <taxon>Fulvivirgaceae</taxon>
        <taxon>Pseudochryseolinea</taxon>
    </lineage>
</organism>
<proteinExistence type="predicted"/>
<dbReference type="GO" id="GO:0030151">
    <property type="term" value="F:molybdenum ion binding"/>
    <property type="evidence" value="ECO:0007669"/>
    <property type="project" value="InterPro"/>
</dbReference>
<dbReference type="SUPFAM" id="SSF141673">
    <property type="entry name" value="MOSC N-terminal domain-like"/>
    <property type="match status" value="1"/>
</dbReference>
<dbReference type="PANTHER" id="PTHR14237:SF19">
    <property type="entry name" value="MITOCHONDRIAL AMIDOXIME REDUCING COMPONENT 1"/>
    <property type="match status" value="1"/>
</dbReference>